<evidence type="ECO:0000256" key="4">
    <source>
        <dbReference type="ARBA" id="ARBA00022835"/>
    </source>
</evidence>
<evidence type="ECO:0000259" key="6">
    <source>
        <dbReference type="Pfam" id="PF01138"/>
    </source>
</evidence>
<dbReference type="GO" id="GO:0071051">
    <property type="term" value="P:poly(A)-dependent snoRNA 3'-end processing"/>
    <property type="evidence" value="ECO:0007669"/>
    <property type="project" value="TreeGrafter"/>
</dbReference>
<comment type="caution">
    <text evidence="7">The sequence shown here is derived from an EMBL/GenBank/DDBJ whole genome shotgun (WGS) entry which is preliminary data.</text>
</comment>
<organism evidence="7 8">
    <name type="scientific">Mycena indigotica</name>
    <dbReference type="NCBI Taxonomy" id="2126181"/>
    <lineage>
        <taxon>Eukaryota</taxon>
        <taxon>Fungi</taxon>
        <taxon>Dikarya</taxon>
        <taxon>Basidiomycota</taxon>
        <taxon>Agaricomycotina</taxon>
        <taxon>Agaricomycetes</taxon>
        <taxon>Agaricomycetidae</taxon>
        <taxon>Agaricales</taxon>
        <taxon>Marasmiineae</taxon>
        <taxon>Mycenaceae</taxon>
        <taxon>Mycena</taxon>
    </lineage>
</organism>
<keyword evidence="5" id="KW-0539">Nucleus</keyword>
<evidence type="ECO:0000256" key="3">
    <source>
        <dbReference type="ARBA" id="ARBA00022552"/>
    </source>
</evidence>
<feature type="domain" description="Exoribonuclease phosphorolytic" evidence="6">
    <location>
        <begin position="24"/>
        <end position="155"/>
    </location>
</feature>
<dbReference type="InterPro" id="IPR036345">
    <property type="entry name" value="ExoRNase_PH_dom2_sf"/>
</dbReference>
<keyword evidence="4" id="KW-0271">Exosome</keyword>
<dbReference type="Gene3D" id="3.30.230.70">
    <property type="entry name" value="GHMP Kinase, N-terminal domain"/>
    <property type="match status" value="1"/>
</dbReference>
<evidence type="ECO:0000313" key="8">
    <source>
        <dbReference type="Proteomes" id="UP000636479"/>
    </source>
</evidence>
<name>A0A8H6VYV3_9AGAR</name>
<proteinExistence type="inferred from homology"/>
<dbReference type="AlphaFoldDB" id="A0A8H6VYV3"/>
<dbReference type="InterPro" id="IPR020568">
    <property type="entry name" value="Ribosomal_Su5_D2-typ_SF"/>
</dbReference>
<dbReference type="EMBL" id="JACAZF010000008">
    <property type="protein sequence ID" value="KAF7296881.1"/>
    <property type="molecule type" value="Genomic_DNA"/>
</dbReference>
<dbReference type="GO" id="GO:0003723">
    <property type="term" value="F:RNA binding"/>
    <property type="evidence" value="ECO:0007669"/>
    <property type="project" value="TreeGrafter"/>
</dbReference>
<protein>
    <submittedName>
        <fullName evidence="7">Exosome component Rrp46</fullName>
    </submittedName>
</protein>
<sequence length="262" mass="27926">MSYARRGRRKHTEPRTLSSNLEGLTRVDGSARFAFGPSSTGIAIFKFPHIFSSLGESSTLASISGPIEVRIAAEQPSTATFEVSHRPLSGIPGTQSKALSANVRAALLPALILTQNPRTLIQLVIQSLTPTKSRLSDTLVAASVNASTLALLDAGSVPMRAIVCAVAIGRLTNDKTLLVDPDSEEEPHLDASGCFAFAFGRGPDDARCVWANWRSMSGGAGYDEEEVAEAKEMARVAAKKVWRHVKEVFGEGDDDGSDGMEI</sequence>
<comment type="similarity">
    <text evidence="2">Belongs to the RNase PH family.</text>
</comment>
<evidence type="ECO:0000256" key="2">
    <source>
        <dbReference type="ARBA" id="ARBA00006678"/>
    </source>
</evidence>
<reference evidence="7" key="1">
    <citation type="submission" date="2020-05" db="EMBL/GenBank/DDBJ databases">
        <title>Mycena genomes resolve the evolution of fungal bioluminescence.</title>
        <authorList>
            <person name="Tsai I.J."/>
        </authorList>
    </citation>
    <scope>NUCLEOTIDE SEQUENCE</scope>
    <source>
        <strain evidence="7">171206Taipei</strain>
    </source>
</reference>
<evidence type="ECO:0000256" key="1">
    <source>
        <dbReference type="ARBA" id="ARBA00004123"/>
    </source>
</evidence>
<dbReference type="GO" id="GO:0000177">
    <property type="term" value="C:cytoplasmic exosome (RNase complex)"/>
    <property type="evidence" value="ECO:0007669"/>
    <property type="project" value="TreeGrafter"/>
</dbReference>
<dbReference type="SUPFAM" id="SSF54211">
    <property type="entry name" value="Ribosomal protein S5 domain 2-like"/>
    <property type="match status" value="1"/>
</dbReference>
<dbReference type="GO" id="GO:0005730">
    <property type="term" value="C:nucleolus"/>
    <property type="evidence" value="ECO:0007669"/>
    <property type="project" value="TreeGrafter"/>
</dbReference>
<dbReference type="GO" id="GO:0071028">
    <property type="term" value="P:nuclear mRNA surveillance"/>
    <property type="evidence" value="ECO:0007669"/>
    <property type="project" value="TreeGrafter"/>
</dbReference>
<dbReference type="OrthoDB" id="27298at2759"/>
<accession>A0A8H6VYV3</accession>
<dbReference type="InterPro" id="IPR027408">
    <property type="entry name" value="PNPase/RNase_PH_dom_sf"/>
</dbReference>
<dbReference type="PANTHER" id="PTHR11953:SF1">
    <property type="entry name" value="EXOSOME COMPLEX COMPONENT RRP46"/>
    <property type="match status" value="1"/>
</dbReference>
<dbReference type="RefSeq" id="XP_037217240.1">
    <property type="nucleotide sequence ID" value="XM_037365828.1"/>
</dbReference>
<dbReference type="PANTHER" id="PTHR11953">
    <property type="entry name" value="EXOSOME COMPLEX COMPONENT"/>
    <property type="match status" value="1"/>
</dbReference>
<keyword evidence="3" id="KW-0698">rRNA processing</keyword>
<comment type="subcellular location">
    <subcellularLocation>
        <location evidence="1">Nucleus</location>
    </subcellularLocation>
</comment>
<dbReference type="GeneID" id="59348344"/>
<evidence type="ECO:0000256" key="5">
    <source>
        <dbReference type="ARBA" id="ARBA00023242"/>
    </source>
</evidence>
<dbReference type="GO" id="GO:0006364">
    <property type="term" value="P:rRNA processing"/>
    <property type="evidence" value="ECO:0007669"/>
    <property type="project" value="UniProtKB-KW"/>
</dbReference>
<dbReference type="GO" id="GO:0034475">
    <property type="term" value="P:U4 snRNA 3'-end processing"/>
    <property type="evidence" value="ECO:0007669"/>
    <property type="project" value="TreeGrafter"/>
</dbReference>
<gene>
    <name evidence="7" type="ORF">MIND_00919600</name>
</gene>
<dbReference type="InterPro" id="IPR001247">
    <property type="entry name" value="ExoRNase_PH_dom1"/>
</dbReference>
<evidence type="ECO:0000313" key="7">
    <source>
        <dbReference type="EMBL" id="KAF7296881.1"/>
    </source>
</evidence>
<dbReference type="GO" id="GO:0016075">
    <property type="term" value="P:rRNA catabolic process"/>
    <property type="evidence" value="ECO:0007669"/>
    <property type="project" value="TreeGrafter"/>
</dbReference>
<dbReference type="SUPFAM" id="SSF55666">
    <property type="entry name" value="Ribonuclease PH domain 2-like"/>
    <property type="match status" value="1"/>
</dbReference>
<dbReference type="Pfam" id="PF01138">
    <property type="entry name" value="RNase_PH"/>
    <property type="match status" value="1"/>
</dbReference>
<dbReference type="Proteomes" id="UP000636479">
    <property type="component" value="Unassembled WGS sequence"/>
</dbReference>
<dbReference type="InterPro" id="IPR050080">
    <property type="entry name" value="RNase_PH"/>
</dbReference>
<dbReference type="GO" id="GO:0000176">
    <property type="term" value="C:nuclear exosome (RNase complex)"/>
    <property type="evidence" value="ECO:0007669"/>
    <property type="project" value="TreeGrafter"/>
</dbReference>
<keyword evidence="8" id="KW-1185">Reference proteome</keyword>